<dbReference type="Proteomes" id="UP001171751">
    <property type="component" value="Unassembled WGS sequence"/>
</dbReference>
<dbReference type="GO" id="GO:0005737">
    <property type="term" value="C:cytoplasm"/>
    <property type="evidence" value="ECO:0007669"/>
    <property type="project" value="UniProtKB-SubCell"/>
</dbReference>
<dbReference type="InterPro" id="IPR019903">
    <property type="entry name" value="RIC_family"/>
</dbReference>
<name>A0AA43UCU0_9LACT</name>
<keyword evidence="3" id="KW-1185">Reference proteome</keyword>
<proteinExistence type="predicted"/>
<evidence type="ECO:0000256" key="1">
    <source>
        <dbReference type="ARBA" id="ARBA00004496"/>
    </source>
</evidence>
<dbReference type="PANTHER" id="PTHR36438:SF1">
    <property type="entry name" value="IRON-SULFUR CLUSTER REPAIR PROTEIN YTFE"/>
    <property type="match status" value="1"/>
</dbReference>
<comment type="caution">
    <text evidence="2">The sequence shown here is derived from an EMBL/GenBank/DDBJ whole genome shotgun (WGS) entry which is preliminary data.</text>
</comment>
<organism evidence="2 3">
    <name type="scientific">Atopococcus tabaci</name>
    <dbReference type="NCBI Taxonomy" id="269774"/>
    <lineage>
        <taxon>Bacteria</taxon>
        <taxon>Bacillati</taxon>
        <taxon>Bacillota</taxon>
        <taxon>Bacilli</taxon>
        <taxon>Lactobacillales</taxon>
        <taxon>Carnobacteriaceae</taxon>
        <taxon>Atopococcus</taxon>
    </lineage>
</organism>
<protein>
    <submittedName>
        <fullName evidence="2">Iron-sulfur cluster repair di-iron protein, ric</fullName>
    </submittedName>
</protein>
<accession>A0AA43UCU0</accession>
<gene>
    <name evidence="2" type="ORF">Q4F26_04700</name>
</gene>
<dbReference type="AlphaFoldDB" id="A0AA43UCU0"/>
<dbReference type="EMBL" id="JAUNQW010000018">
    <property type="protein sequence ID" value="MDO5457627.1"/>
    <property type="molecule type" value="Genomic_DNA"/>
</dbReference>
<evidence type="ECO:0000313" key="2">
    <source>
        <dbReference type="EMBL" id="MDO5457627.1"/>
    </source>
</evidence>
<sequence>MSLTLANDKKELKTLDLYSGAITKVHGESHPEAFEVREQFEKIQEKITTDKDNLQLDEEFENLRQITNNYEVPKDVCETYEATYKMLEQADKEYHSQ</sequence>
<reference evidence="2" key="1">
    <citation type="submission" date="2023-07" db="EMBL/GenBank/DDBJ databases">
        <title>Between Cages and Wild: Unraveling the Impact of Captivity on Animal Microbiomes and Antimicrobial Resistance.</title>
        <authorList>
            <person name="Schmartz G.P."/>
            <person name="Rehner J."/>
            <person name="Schuff M.J."/>
            <person name="Becker S.L."/>
            <person name="Kravczyk M."/>
            <person name="Gurevich A."/>
            <person name="Francke R."/>
            <person name="Mueller R."/>
            <person name="Keller V."/>
            <person name="Keller A."/>
        </authorList>
    </citation>
    <scope>NUCLEOTIDE SEQUENCE</scope>
    <source>
        <strain evidence="2">S39M_St_73</strain>
    </source>
</reference>
<evidence type="ECO:0000313" key="3">
    <source>
        <dbReference type="Proteomes" id="UP001171751"/>
    </source>
</evidence>
<comment type="subcellular location">
    <subcellularLocation>
        <location evidence="1">Cytoplasm</location>
    </subcellularLocation>
</comment>
<dbReference type="PANTHER" id="PTHR36438">
    <property type="entry name" value="IRON-SULFUR CLUSTER REPAIR PROTEIN YTFE"/>
    <property type="match status" value="1"/>
</dbReference>